<evidence type="ECO:0000313" key="2">
    <source>
        <dbReference type="EMBL" id="GGY76614.1"/>
    </source>
</evidence>
<accession>A0ABQ3B6Z1</accession>
<organism evidence="2 3">
    <name type="scientific">Cellvibrio zantedeschiae</name>
    <dbReference type="NCBI Taxonomy" id="1237077"/>
    <lineage>
        <taxon>Bacteria</taxon>
        <taxon>Pseudomonadati</taxon>
        <taxon>Pseudomonadota</taxon>
        <taxon>Gammaproteobacteria</taxon>
        <taxon>Cellvibrionales</taxon>
        <taxon>Cellvibrionaceae</taxon>
        <taxon>Cellvibrio</taxon>
    </lineage>
</organism>
<feature type="chain" id="PRO_5045475773" evidence="1">
    <location>
        <begin position="22"/>
        <end position="219"/>
    </location>
</feature>
<sequence>MNIPCRFAFIFIAALSNITHADNAKNPLQYLPRELEIELALAAGPEPIRKEASVYIFGKSGYEKVRDGKNGFTCFVNRDGHQNGDRALRPTCWDPEGSATIVPVMLRVGELIAQGKSAADIKKDVDSGFDSKRFRSPQKAGIAYMLKGDVVFDEKLQQISKTLFPGHYMFYAPGVSNKDLGVDQKAINPSLPFVYDGYSGGARTAYIIVHASESTGHIH</sequence>
<proteinExistence type="predicted"/>
<dbReference type="RefSeq" id="WP_189418480.1">
    <property type="nucleotide sequence ID" value="NZ_BMYZ01000002.1"/>
</dbReference>
<protein>
    <submittedName>
        <fullName evidence="2">Uncharacterized protein</fullName>
    </submittedName>
</protein>
<keyword evidence="3" id="KW-1185">Reference proteome</keyword>
<name>A0ABQ3B6Z1_9GAMM</name>
<gene>
    <name evidence="2" type="ORF">GCM10011613_21380</name>
</gene>
<comment type="caution">
    <text evidence="2">The sequence shown here is derived from an EMBL/GenBank/DDBJ whole genome shotgun (WGS) entry which is preliminary data.</text>
</comment>
<dbReference type="Proteomes" id="UP000619761">
    <property type="component" value="Unassembled WGS sequence"/>
</dbReference>
<keyword evidence="1" id="KW-0732">Signal</keyword>
<evidence type="ECO:0000256" key="1">
    <source>
        <dbReference type="SAM" id="SignalP"/>
    </source>
</evidence>
<feature type="signal peptide" evidence="1">
    <location>
        <begin position="1"/>
        <end position="21"/>
    </location>
</feature>
<dbReference type="EMBL" id="BMYZ01000002">
    <property type="protein sequence ID" value="GGY76614.1"/>
    <property type="molecule type" value="Genomic_DNA"/>
</dbReference>
<evidence type="ECO:0000313" key="3">
    <source>
        <dbReference type="Proteomes" id="UP000619761"/>
    </source>
</evidence>
<reference evidence="3" key="1">
    <citation type="journal article" date="2019" name="Int. J. Syst. Evol. Microbiol.">
        <title>The Global Catalogue of Microorganisms (GCM) 10K type strain sequencing project: providing services to taxonomists for standard genome sequencing and annotation.</title>
        <authorList>
            <consortium name="The Broad Institute Genomics Platform"/>
            <consortium name="The Broad Institute Genome Sequencing Center for Infectious Disease"/>
            <person name="Wu L."/>
            <person name="Ma J."/>
        </authorList>
    </citation>
    <scope>NUCLEOTIDE SEQUENCE [LARGE SCALE GENOMIC DNA]</scope>
    <source>
        <strain evidence="3">KCTC 32239</strain>
    </source>
</reference>